<evidence type="ECO:0000259" key="1">
    <source>
        <dbReference type="Pfam" id="PF07728"/>
    </source>
</evidence>
<accession>A0ABU4G2D5</accession>
<dbReference type="Pfam" id="PF07728">
    <property type="entry name" value="AAA_5"/>
    <property type="match status" value="1"/>
</dbReference>
<dbReference type="InterPro" id="IPR027417">
    <property type="entry name" value="P-loop_NTPase"/>
</dbReference>
<comment type="caution">
    <text evidence="2">The sequence shown here is derived from an EMBL/GenBank/DDBJ whole genome shotgun (WGS) entry which is preliminary data.</text>
</comment>
<dbReference type="PANTHER" id="PTHR37291">
    <property type="entry name" value="5-METHYLCYTOSINE-SPECIFIC RESTRICTION ENZYME B"/>
    <property type="match status" value="1"/>
</dbReference>
<dbReference type="PANTHER" id="PTHR37291:SF1">
    <property type="entry name" value="TYPE IV METHYL-DIRECTED RESTRICTION ENZYME ECOKMCRB SUBUNIT"/>
    <property type="match status" value="1"/>
</dbReference>
<dbReference type="EMBL" id="JAUBDH010000010">
    <property type="protein sequence ID" value="MDW0111140.1"/>
    <property type="molecule type" value="Genomic_DNA"/>
</dbReference>
<protein>
    <submittedName>
        <fullName evidence="2">AAA family ATPase</fullName>
    </submittedName>
</protein>
<dbReference type="RefSeq" id="WP_317936747.1">
    <property type="nucleotide sequence ID" value="NZ_JAUBDH010000010.1"/>
</dbReference>
<name>A0ABU4G2D5_9BACL</name>
<evidence type="ECO:0000313" key="2">
    <source>
        <dbReference type="EMBL" id="MDW0111140.1"/>
    </source>
</evidence>
<evidence type="ECO:0000313" key="3">
    <source>
        <dbReference type="Proteomes" id="UP001280629"/>
    </source>
</evidence>
<dbReference type="Gene3D" id="3.40.50.300">
    <property type="entry name" value="P-loop containing nucleotide triphosphate hydrolases"/>
    <property type="match status" value="1"/>
</dbReference>
<dbReference type="InterPro" id="IPR011704">
    <property type="entry name" value="ATPase_dyneun-rel_AAA"/>
</dbReference>
<gene>
    <name evidence="2" type="ORF">QT716_14035</name>
</gene>
<reference evidence="2 3" key="1">
    <citation type="submission" date="2023-06" db="EMBL/GenBank/DDBJ databases">
        <title>Sporosarcina sp. nov., isolated from Korean traditional fermented seafood 'Jeotgal'.</title>
        <authorList>
            <person name="Yang A.-I."/>
            <person name="Shin N.-R."/>
        </authorList>
    </citation>
    <scope>NUCLEOTIDE SEQUENCE [LARGE SCALE GENOMIC DNA]</scope>
    <source>
        <strain evidence="2 3">KCTC3840</strain>
    </source>
</reference>
<dbReference type="InterPro" id="IPR052934">
    <property type="entry name" value="Methyl-DNA_Rec/Restrict_Enz"/>
</dbReference>
<feature type="domain" description="ATPase dynein-related AAA" evidence="1">
    <location>
        <begin position="267"/>
        <end position="408"/>
    </location>
</feature>
<dbReference type="Proteomes" id="UP001280629">
    <property type="component" value="Unassembled WGS sequence"/>
</dbReference>
<organism evidence="2 3">
    <name type="scientific">Sporosarcina aquimarina</name>
    <dbReference type="NCBI Taxonomy" id="114975"/>
    <lineage>
        <taxon>Bacteria</taxon>
        <taxon>Bacillati</taxon>
        <taxon>Bacillota</taxon>
        <taxon>Bacilli</taxon>
        <taxon>Bacillales</taxon>
        <taxon>Caryophanaceae</taxon>
        <taxon>Sporosarcina</taxon>
    </lineage>
</organism>
<dbReference type="SUPFAM" id="SSF52540">
    <property type="entry name" value="P-loop containing nucleoside triphosphate hydrolases"/>
    <property type="match status" value="1"/>
</dbReference>
<sequence length="588" mass="67769">MYKEKFISWLDKNDIGNKETRKRYVNAIDIVSKEKFNWGFDLGNIYEIGKSNIINHILMNESFKEMDSRNNRMYSTGLNHYRRFLDSLDSNSIDFTSGKIEDLILIKINRTYKADMTPQELYKATSVSWVASLGKTKTRNLKYYCAVYQNEIIEVYDLIGYEEEMPKRTPSRYILQGEISNEDLRQRLIGTNVALIHKGFGNPIKYTNLETLLKLKSSDDEDDLLSKVIIAEPLIDNIHTYIQSKGFNYSISNIKNLYLSLRSKPFVIIAGISGTGKTKIAQLFAESIGATEANGQFKLIPVRPDWSDGSELLGYADLKNEFQKGPLTEIIEHAIDHPQLPHYVLLDEMNLARVEYYFSDVLSVMESRRRNGEDIISSYLLNSKEVGRDIWLPENLYIIGTVNMDETTHPFSKKVLDRANTIEFNEIRLNNFDHLEMQEESNPLKISNEHVASNFISLKDIYDDHKELIEGISSELEGINKILEPMNAHVGYRVRDEICFYMVHNTNGKLLSEDEAFDYCLMQKILPRITGSDGRIDVLLNDLFVWLTGVPYDAENIAISVKYPRSAGKVAEMIRRYHMDGFTSFWIS</sequence>
<keyword evidence="3" id="KW-1185">Reference proteome</keyword>
<proteinExistence type="predicted"/>